<evidence type="ECO:0000256" key="2">
    <source>
        <dbReference type="ARBA" id="ARBA00022528"/>
    </source>
</evidence>
<evidence type="ECO:0000313" key="14">
    <source>
        <dbReference type="Proteomes" id="UP000660262"/>
    </source>
</evidence>
<evidence type="ECO:0000256" key="5">
    <source>
        <dbReference type="ARBA" id="ARBA00022801"/>
    </source>
</evidence>
<dbReference type="AlphaFoldDB" id="A0A830HQX2"/>
<dbReference type="Pfam" id="PF00326">
    <property type="entry name" value="Peptidase_S9"/>
    <property type="match status" value="1"/>
</dbReference>
<dbReference type="Proteomes" id="UP000660262">
    <property type="component" value="Unassembled WGS sequence"/>
</dbReference>
<evidence type="ECO:0000256" key="10">
    <source>
        <dbReference type="ARBA" id="ARBA00073000"/>
    </source>
</evidence>
<feature type="domain" description="Peptidase S9 prolyl oligopeptidase catalytic" evidence="12">
    <location>
        <begin position="931"/>
        <end position="1090"/>
    </location>
</feature>
<feature type="region of interest" description="Disordered" evidence="11">
    <location>
        <begin position="1"/>
        <end position="61"/>
    </location>
</feature>
<feature type="region of interest" description="Disordered" evidence="11">
    <location>
        <begin position="80"/>
        <end position="123"/>
    </location>
</feature>
<keyword evidence="2" id="KW-0150">Chloroplast</keyword>
<feature type="compositionally biased region" description="Low complexity" evidence="11">
    <location>
        <begin position="1"/>
        <end position="21"/>
    </location>
</feature>
<comment type="caution">
    <text evidence="13">The sequence shown here is derived from an EMBL/GenBank/DDBJ whole genome shotgun (WGS) entry which is preliminary data.</text>
</comment>
<dbReference type="InterPro" id="IPR029058">
    <property type="entry name" value="AB_hydrolase_fold"/>
</dbReference>
<dbReference type="SUPFAM" id="SSF82171">
    <property type="entry name" value="DPP6 N-terminal domain-like"/>
    <property type="match status" value="1"/>
</dbReference>
<evidence type="ECO:0000256" key="3">
    <source>
        <dbReference type="ARBA" id="ARBA00022640"/>
    </source>
</evidence>
<dbReference type="EMBL" id="BNJQ01000016">
    <property type="protein sequence ID" value="GHP07419.1"/>
    <property type="molecule type" value="Genomic_DNA"/>
</dbReference>
<evidence type="ECO:0000256" key="7">
    <source>
        <dbReference type="ARBA" id="ARBA00022946"/>
    </source>
</evidence>
<comment type="subcellular location">
    <subcellularLocation>
        <location evidence="1">Plastid</location>
        <location evidence="1">Chloroplast stroma</location>
    </subcellularLocation>
</comment>
<sequence length="1100" mass="118645">MGPIQSSSPHRSLLSMRSSMRAAVSTSVHHPRSDSVHVVRRSSSWPGSVSGSAGGAAGAAGAGGGGRLFGLRRSGLTQHNQYGLSSASSSSSRSNRSGAKSMAAANSAAASTTTSTDTTSANQSSAAVKSATLGGGGAGGYAVPSEPIASIVNRVSHPSLSLSPDRTRVLVMHSPPVFPPVAELAREETPNMAGMRLDSEQRTQSRRGYATALSIMTFDALVNDGPLVPPGSDQNQQDRRDVPIEGLPSCGVRISDVSWSPDGKRLALLVGATLPGDLHRVDGAEGAQMYDTPRPLELWIADVETRRAAPLYRPGLLGCGERGGINCTMESYEWLDDKRIVAAAVRDEDAVDGTSPASAATTGPRIEEALDTTPQQARTYADLLRGAADANTFERLTSSQVLMFNLDSLSLPASTTEAWPASVSRLDADVPEGRIYTGIDPDDSGSYAIVSFLKRPFSYTLPCGRFPVERHLMRFEDDGRRWETVRVLANLPMADSVPVAFNSTREGPRGISWNPASVEPELVWAEAQDGGDPDREVDGPRDIVYRQLAEGEASPRVWFHSEHRYSGCSWHEGGSTGIVFESWWRTRNTRWWLVGDMARVAGGEQPTDTNLPPRLKYIDRNYEDVYSDPGSPLVRKTSRGTYVIAVAGDKTKSLADAGDEFPLGHASGPPCYIATGTGQSEEGSRPFVDIISCEDPSRSRRLYHAKPPPYESLSSLLSEISMSPETDHVEPNLADGISMWCSREDLLHPSQQYLAKLTLHDSPAADLGLVASTASTILPESGADNGDEEKEDFLDDPSVAVLDPCVTLDVKRITEYPHPHPQLQGMTKKLVRYKRESDGVELTAKLYLPPGYDKERDGPLPCLLWAYPKEFKSREAASQVRGSPHTFAEVGGTSPLVFACDGYAVLDGPGFPIVGEADEEPNDTYVEQLVDSAKAAIDHVAGKLGVVDRNRVAVGGHSYGAFMTANLLCHSDLFCCGIARSGAYNRTLTPFGFQSEERTLWEATDTYMSMSPFLHVKKMTKPILLIHGEDDTNSGTHTMQSERMYAALKGAGVPCRMVILPHEKHGYRGLESVLHTVAETEAWLERYCKNGGGSSSSSSD</sequence>
<dbReference type="FunFam" id="3.40.50.1820:FF:000049">
    <property type="entry name" value="probable glutamyl endopeptidase, chloroplastic"/>
    <property type="match status" value="1"/>
</dbReference>
<protein>
    <recommendedName>
        <fullName evidence="10">Probable glutamyl endopeptidase, chloroplastic</fullName>
    </recommendedName>
</protein>
<keyword evidence="5" id="KW-0378">Hydrolase</keyword>
<evidence type="ECO:0000259" key="12">
    <source>
        <dbReference type="Pfam" id="PF00326"/>
    </source>
</evidence>
<dbReference type="GO" id="GO:0004252">
    <property type="term" value="F:serine-type endopeptidase activity"/>
    <property type="evidence" value="ECO:0007669"/>
    <property type="project" value="TreeGrafter"/>
</dbReference>
<comment type="function">
    <text evidence="8">Serine-type protease active in vitro against the LHCII N-terminal. Cleaves its substrate on the carboxy-side of Glu residues.</text>
</comment>
<name>A0A830HQX2_9CHLO</name>
<feature type="compositionally biased region" description="Low complexity" evidence="11">
    <location>
        <begin position="41"/>
        <end position="51"/>
    </location>
</feature>
<dbReference type="InterPro" id="IPR001375">
    <property type="entry name" value="Peptidase_S9_cat"/>
</dbReference>
<dbReference type="GO" id="GO:0009570">
    <property type="term" value="C:chloroplast stroma"/>
    <property type="evidence" value="ECO:0007669"/>
    <property type="project" value="UniProtKB-SubCell"/>
</dbReference>
<reference evidence="13" key="1">
    <citation type="submission" date="2020-10" db="EMBL/GenBank/DDBJ databases">
        <title>Unveiling of a novel bifunctional photoreceptor, Dualchrome1, isolated from a cosmopolitan green alga.</title>
        <authorList>
            <person name="Suzuki S."/>
            <person name="Kawachi M."/>
        </authorList>
    </citation>
    <scope>NUCLEOTIDE SEQUENCE</scope>
    <source>
        <strain evidence="13">NIES 2893</strain>
    </source>
</reference>
<proteinExistence type="inferred from homology"/>
<evidence type="ECO:0000256" key="6">
    <source>
        <dbReference type="ARBA" id="ARBA00022825"/>
    </source>
</evidence>
<evidence type="ECO:0000256" key="1">
    <source>
        <dbReference type="ARBA" id="ARBA00004470"/>
    </source>
</evidence>
<comment type="similarity">
    <text evidence="9">Belongs to the peptidase S9D family.</text>
</comment>
<evidence type="ECO:0000256" key="4">
    <source>
        <dbReference type="ARBA" id="ARBA00022670"/>
    </source>
</evidence>
<accession>A0A830HQX2</accession>
<evidence type="ECO:0000256" key="9">
    <source>
        <dbReference type="ARBA" id="ARBA00060950"/>
    </source>
</evidence>
<keyword evidence="4" id="KW-0645">Protease</keyword>
<evidence type="ECO:0000313" key="13">
    <source>
        <dbReference type="EMBL" id="GHP07419.1"/>
    </source>
</evidence>
<keyword evidence="7" id="KW-0809">Transit peptide</keyword>
<dbReference type="PANTHER" id="PTHR42776:SF28">
    <property type="entry name" value="GLUTAMYL ENDOPEPTIDASE, CHLOROPLASTIC-RELATED"/>
    <property type="match status" value="1"/>
</dbReference>
<dbReference type="Gene3D" id="3.40.50.1820">
    <property type="entry name" value="alpha/beta hydrolase"/>
    <property type="match status" value="1"/>
</dbReference>
<feature type="compositionally biased region" description="Low complexity" evidence="11">
    <location>
        <begin position="85"/>
        <end position="123"/>
    </location>
</feature>
<keyword evidence="14" id="KW-1185">Reference proteome</keyword>
<dbReference type="SUPFAM" id="SSF53474">
    <property type="entry name" value="alpha/beta-Hydrolases"/>
    <property type="match status" value="1"/>
</dbReference>
<dbReference type="OrthoDB" id="43744at2759"/>
<keyword evidence="6" id="KW-0720">Serine protease</keyword>
<organism evidence="13 14">
    <name type="scientific">Pycnococcus provasolii</name>
    <dbReference type="NCBI Taxonomy" id="41880"/>
    <lineage>
        <taxon>Eukaryota</taxon>
        <taxon>Viridiplantae</taxon>
        <taxon>Chlorophyta</taxon>
        <taxon>Pseudoscourfieldiophyceae</taxon>
        <taxon>Pseudoscourfieldiales</taxon>
        <taxon>Pycnococcaceae</taxon>
        <taxon>Pycnococcus</taxon>
    </lineage>
</organism>
<evidence type="ECO:0000256" key="11">
    <source>
        <dbReference type="SAM" id="MobiDB-lite"/>
    </source>
</evidence>
<keyword evidence="3" id="KW-0934">Plastid</keyword>
<feature type="compositionally biased region" description="Gly residues" evidence="11">
    <location>
        <begin position="52"/>
        <end position="61"/>
    </location>
</feature>
<dbReference type="GO" id="GO:0006508">
    <property type="term" value="P:proteolysis"/>
    <property type="evidence" value="ECO:0007669"/>
    <property type="project" value="UniProtKB-KW"/>
</dbReference>
<dbReference type="PANTHER" id="PTHR42776">
    <property type="entry name" value="SERINE PEPTIDASE S9 FAMILY MEMBER"/>
    <property type="match status" value="1"/>
</dbReference>
<gene>
    <name evidence="13" type="ORF">PPROV_000616100</name>
</gene>
<evidence type="ECO:0000256" key="8">
    <source>
        <dbReference type="ARBA" id="ARBA00054431"/>
    </source>
</evidence>